<evidence type="ECO:0000313" key="8">
    <source>
        <dbReference type="EMBL" id="OGI43792.1"/>
    </source>
</evidence>
<dbReference type="HAMAP" id="MF_02126">
    <property type="entry name" value="RF_methyltr_PrmC"/>
    <property type="match status" value="1"/>
</dbReference>
<gene>
    <name evidence="5" type="primary">prmC</name>
    <name evidence="8" type="ORF">A2637_01935</name>
</gene>
<dbReference type="NCBIfam" id="TIGR03534">
    <property type="entry name" value="RF_mod_PrmC"/>
    <property type="match status" value="1"/>
</dbReference>
<evidence type="ECO:0000256" key="2">
    <source>
        <dbReference type="ARBA" id="ARBA00022679"/>
    </source>
</evidence>
<proteinExistence type="inferred from homology"/>
<dbReference type="FunFam" id="3.40.50.150:FF:000053">
    <property type="entry name" value="Release factor glutamine methyltransferase"/>
    <property type="match status" value="1"/>
</dbReference>
<dbReference type="Proteomes" id="UP000179360">
    <property type="component" value="Unassembled WGS sequence"/>
</dbReference>
<dbReference type="Gene3D" id="3.40.50.150">
    <property type="entry name" value="Vaccinia Virus protein VP39"/>
    <property type="match status" value="1"/>
</dbReference>
<dbReference type="GO" id="GO:0032259">
    <property type="term" value="P:methylation"/>
    <property type="evidence" value="ECO:0007669"/>
    <property type="project" value="UniProtKB-KW"/>
</dbReference>
<dbReference type="Pfam" id="PF17827">
    <property type="entry name" value="PrmC_N"/>
    <property type="match status" value="1"/>
</dbReference>
<dbReference type="GO" id="GO:0102559">
    <property type="term" value="F:peptide chain release factor N(5)-glutamine methyltransferase activity"/>
    <property type="evidence" value="ECO:0007669"/>
    <property type="project" value="UniProtKB-EC"/>
</dbReference>
<evidence type="ECO:0000259" key="6">
    <source>
        <dbReference type="Pfam" id="PF05175"/>
    </source>
</evidence>
<dbReference type="InterPro" id="IPR050320">
    <property type="entry name" value="N5-glutamine_MTase"/>
</dbReference>
<dbReference type="InterPro" id="IPR029063">
    <property type="entry name" value="SAM-dependent_MTases_sf"/>
</dbReference>
<dbReference type="InterPro" id="IPR007848">
    <property type="entry name" value="Small_mtfrase_dom"/>
</dbReference>
<comment type="caution">
    <text evidence="8">The sequence shown here is derived from an EMBL/GenBank/DDBJ whole genome shotgun (WGS) entry which is preliminary data.</text>
</comment>
<dbReference type="SUPFAM" id="SSF53335">
    <property type="entry name" value="S-adenosyl-L-methionine-dependent methyltransferases"/>
    <property type="match status" value="1"/>
</dbReference>
<evidence type="ECO:0000256" key="1">
    <source>
        <dbReference type="ARBA" id="ARBA00022603"/>
    </source>
</evidence>
<dbReference type="AlphaFoldDB" id="A0A1F6TFC3"/>
<reference evidence="8 9" key="1">
    <citation type="journal article" date="2016" name="Nat. Commun.">
        <title>Thousands of microbial genomes shed light on interconnected biogeochemical processes in an aquifer system.</title>
        <authorList>
            <person name="Anantharaman K."/>
            <person name="Brown C.T."/>
            <person name="Hug L.A."/>
            <person name="Sharon I."/>
            <person name="Castelle C.J."/>
            <person name="Probst A.J."/>
            <person name="Thomas B.C."/>
            <person name="Singh A."/>
            <person name="Wilkins M.J."/>
            <person name="Karaoz U."/>
            <person name="Brodie E.L."/>
            <person name="Williams K.H."/>
            <person name="Hubbard S.S."/>
            <person name="Banfield J.F."/>
        </authorList>
    </citation>
    <scope>NUCLEOTIDE SEQUENCE [LARGE SCALE GENOMIC DNA]</scope>
</reference>
<evidence type="ECO:0000256" key="4">
    <source>
        <dbReference type="ARBA" id="ARBA00048391"/>
    </source>
</evidence>
<organism evidence="8 9">
    <name type="scientific">Candidatus Muproteobacteria bacterium RIFCSPHIGHO2_01_FULL_65_16</name>
    <dbReference type="NCBI Taxonomy" id="1817764"/>
    <lineage>
        <taxon>Bacteria</taxon>
        <taxon>Pseudomonadati</taxon>
        <taxon>Pseudomonadota</taxon>
        <taxon>Candidatus Muproteobacteria</taxon>
    </lineage>
</organism>
<feature type="binding site" evidence="5">
    <location>
        <position position="168"/>
    </location>
    <ligand>
        <name>S-adenosyl-L-methionine</name>
        <dbReference type="ChEBI" id="CHEBI:59789"/>
    </ligand>
</feature>
<dbReference type="Pfam" id="PF05175">
    <property type="entry name" value="MTS"/>
    <property type="match status" value="1"/>
</dbReference>
<dbReference type="CDD" id="cd02440">
    <property type="entry name" value="AdoMet_MTases"/>
    <property type="match status" value="1"/>
</dbReference>
<accession>A0A1F6TFC3</accession>
<comment type="function">
    <text evidence="5">Methylates the class 1 translation termination release factors RF1/PrfA and RF2/PrfB on the glutamine residue of the universally conserved GGQ motif.</text>
</comment>
<evidence type="ECO:0000313" key="9">
    <source>
        <dbReference type="Proteomes" id="UP000179360"/>
    </source>
</evidence>
<dbReference type="PROSITE" id="PS00092">
    <property type="entry name" value="N6_MTASE"/>
    <property type="match status" value="1"/>
</dbReference>
<name>A0A1F6TFC3_9PROT</name>
<comment type="similarity">
    <text evidence="5">Belongs to the protein N5-glutamine methyltransferase family. PrmC subfamily.</text>
</comment>
<feature type="binding site" evidence="5">
    <location>
        <begin position="117"/>
        <end position="121"/>
    </location>
    <ligand>
        <name>S-adenosyl-L-methionine</name>
        <dbReference type="ChEBI" id="CHEBI:59789"/>
    </ligand>
</feature>
<feature type="binding site" evidence="5">
    <location>
        <begin position="183"/>
        <end position="186"/>
    </location>
    <ligand>
        <name>substrate</name>
    </ligand>
</feature>
<evidence type="ECO:0000256" key="5">
    <source>
        <dbReference type="HAMAP-Rule" id="MF_02126"/>
    </source>
</evidence>
<dbReference type="PANTHER" id="PTHR18895:SF74">
    <property type="entry name" value="MTRF1L RELEASE FACTOR GLUTAMINE METHYLTRANSFERASE"/>
    <property type="match status" value="1"/>
</dbReference>
<keyword evidence="1 5" id="KW-0489">Methyltransferase</keyword>
<evidence type="ECO:0000256" key="3">
    <source>
        <dbReference type="ARBA" id="ARBA00022691"/>
    </source>
</evidence>
<dbReference type="EMBL" id="MFSY01000131">
    <property type="protein sequence ID" value="OGI43792.1"/>
    <property type="molecule type" value="Genomic_DNA"/>
</dbReference>
<dbReference type="STRING" id="1817764.A2637_01935"/>
<feature type="domain" description="Methyltransferase small" evidence="6">
    <location>
        <begin position="102"/>
        <end position="189"/>
    </location>
</feature>
<dbReference type="InterPro" id="IPR040758">
    <property type="entry name" value="PrmC_N"/>
</dbReference>
<dbReference type="Gene3D" id="1.10.8.10">
    <property type="entry name" value="DNA helicase RuvA subunit, C-terminal domain"/>
    <property type="match status" value="1"/>
</dbReference>
<evidence type="ECO:0000259" key="7">
    <source>
        <dbReference type="Pfam" id="PF17827"/>
    </source>
</evidence>
<protein>
    <recommendedName>
        <fullName evidence="5">Release factor glutamine methyltransferase</fullName>
        <shortName evidence="5">RF MTase</shortName>
        <ecNumber evidence="5">2.1.1.297</ecNumber>
    </recommendedName>
    <alternativeName>
        <fullName evidence="5">N5-glutamine methyltransferase PrmC</fullName>
    </alternativeName>
    <alternativeName>
        <fullName evidence="5">Protein-(glutamine-N5) MTase PrmC</fullName>
    </alternativeName>
    <alternativeName>
        <fullName evidence="5">Protein-glutamine N-methyltransferase PrmC</fullName>
    </alternativeName>
</protein>
<dbReference type="EC" id="2.1.1.297" evidence="5"/>
<dbReference type="GO" id="GO:0003676">
    <property type="term" value="F:nucleic acid binding"/>
    <property type="evidence" value="ECO:0007669"/>
    <property type="project" value="InterPro"/>
</dbReference>
<sequence>MQDALARATAELAAASPSPRVDAEALLMHVCGLDRAGLIVQGARPLTASEEQLWNALRARRQQGEPVAYLTGRREFWSLDLKVAPATLIPRPETELLVEQALAHIPADAGWTVADLGTGSGAIALALARERPRLHIIATDISEAALGLARENAARLGIANVEFRAGDWFAPLAGMRFELIVSNPPYVRAGDPHLGRGDVRFEPRAALAAGPDGLDAIRRIAAAATGHLAPGGRLLLEHGHDQGPAVGTLLEHAGLRDIVRHRDLAGRERVTEGRLPAP</sequence>
<dbReference type="NCBIfam" id="TIGR00536">
    <property type="entry name" value="hemK_fam"/>
    <property type="match status" value="1"/>
</dbReference>
<keyword evidence="3 5" id="KW-0949">S-adenosyl-L-methionine</keyword>
<feature type="domain" description="Release factor glutamine methyltransferase N-terminal" evidence="7">
    <location>
        <begin position="3"/>
        <end position="72"/>
    </location>
</feature>
<feature type="binding site" evidence="5">
    <location>
        <position position="140"/>
    </location>
    <ligand>
        <name>S-adenosyl-L-methionine</name>
        <dbReference type="ChEBI" id="CHEBI:59789"/>
    </ligand>
</feature>
<dbReference type="InterPro" id="IPR002052">
    <property type="entry name" value="DNA_methylase_N6_adenine_CS"/>
</dbReference>
<feature type="binding site" evidence="5">
    <location>
        <position position="183"/>
    </location>
    <ligand>
        <name>S-adenosyl-L-methionine</name>
        <dbReference type="ChEBI" id="CHEBI:59789"/>
    </ligand>
</feature>
<dbReference type="PANTHER" id="PTHR18895">
    <property type="entry name" value="HEMK METHYLTRANSFERASE"/>
    <property type="match status" value="1"/>
</dbReference>
<keyword evidence="2 5" id="KW-0808">Transferase</keyword>
<comment type="catalytic activity">
    <reaction evidence="4 5">
        <text>L-glutaminyl-[peptide chain release factor] + S-adenosyl-L-methionine = N(5)-methyl-L-glutaminyl-[peptide chain release factor] + S-adenosyl-L-homocysteine + H(+)</text>
        <dbReference type="Rhea" id="RHEA:42896"/>
        <dbReference type="Rhea" id="RHEA-COMP:10271"/>
        <dbReference type="Rhea" id="RHEA-COMP:10272"/>
        <dbReference type="ChEBI" id="CHEBI:15378"/>
        <dbReference type="ChEBI" id="CHEBI:30011"/>
        <dbReference type="ChEBI" id="CHEBI:57856"/>
        <dbReference type="ChEBI" id="CHEBI:59789"/>
        <dbReference type="ChEBI" id="CHEBI:61891"/>
        <dbReference type="EC" id="2.1.1.297"/>
    </reaction>
</comment>
<dbReference type="InterPro" id="IPR004556">
    <property type="entry name" value="HemK-like"/>
</dbReference>
<dbReference type="InterPro" id="IPR019874">
    <property type="entry name" value="RF_methyltr_PrmC"/>
</dbReference>